<keyword evidence="1" id="KW-0472">Membrane</keyword>
<dbReference type="RefSeq" id="WP_150311050.1">
    <property type="nucleotide sequence ID" value="NZ_VMSO01000012.1"/>
</dbReference>
<dbReference type="EMBL" id="VMSO01000012">
    <property type="protein sequence ID" value="KAA8501067.1"/>
    <property type="molecule type" value="Genomic_DNA"/>
</dbReference>
<reference evidence="2" key="1">
    <citation type="submission" date="2019-07" db="EMBL/GenBank/DDBJ databases">
        <authorList>
            <person name="Wongkuna S."/>
            <person name="Scaria J."/>
        </authorList>
    </citation>
    <scope>NUCLEOTIDE SEQUENCE [LARGE SCALE GENOMIC DNA]</scope>
    <source>
        <strain evidence="2">SW178</strain>
    </source>
</reference>
<keyword evidence="3" id="KW-1185">Reference proteome</keyword>
<sequence>MENRQKIREKDTGIKLRFYFMSLWLLFVLIFLLTIDIPISFAKDAHFIGIMPLLEKNWLAFSSLLLAILGWIVASGEKRRWAGVSNPPYKIKSIKNENYEYLTFLTTYIIPLICIDLTKIRYVFVLVVLLVLFGFIFIRMDLYCGNPTLALMGYRLYRAEIEGVDAPDGVILISKNRLLKESSIKWIPIDKYVWIAKEIINDIG</sequence>
<dbReference type="OrthoDB" id="1100556at2"/>
<name>A0A5M9HWR0_9FIRM</name>
<protein>
    <submittedName>
        <fullName evidence="2">Uncharacterized protein</fullName>
    </submittedName>
</protein>
<dbReference type="InterPro" id="IPR048118">
    <property type="entry name" value="KwaA"/>
</dbReference>
<proteinExistence type="predicted"/>
<evidence type="ECO:0000256" key="1">
    <source>
        <dbReference type="SAM" id="Phobius"/>
    </source>
</evidence>
<gene>
    <name evidence="2" type="ORF">FNY66_09980</name>
</gene>
<feature type="transmembrane region" description="Helical" evidence="1">
    <location>
        <begin position="98"/>
        <end position="114"/>
    </location>
</feature>
<dbReference type="Proteomes" id="UP000322025">
    <property type="component" value="Unassembled WGS sequence"/>
</dbReference>
<dbReference type="NCBIfam" id="NF041622">
    <property type="entry name" value="KwaA"/>
    <property type="match status" value="1"/>
</dbReference>
<evidence type="ECO:0000313" key="3">
    <source>
        <dbReference type="Proteomes" id="UP000322025"/>
    </source>
</evidence>
<feature type="transmembrane region" description="Helical" evidence="1">
    <location>
        <begin position="120"/>
        <end position="138"/>
    </location>
</feature>
<keyword evidence="1" id="KW-0812">Transmembrane</keyword>
<accession>A0A5M9HWR0</accession>
<evidence type="ECO:0000313" key="2">
    <source>
        <dbReference type="EMBL" id="KAA8501067.1"/>
    </source>
</evidence>
<feature type="transmembrane region" description="Helical" evidence="1">
    <location>
        <begin position="58"/>
        <end position="77"/>
    </location>
</feature>
<dbReference type="AlphaFoldDB" id="A0A5M9HWR0"/>
<keyword evidence="1" id="KW-1133">Transmembrane helix</keyword>
<organism evidence="2 3">
    <name type="scientific">Mediterraneibacter catenae</name>
    <dbReference type="NCBI Taxonomy" id="2594882"/>
    <lineage>
        <taxon>Bacteria</taxon>
        <taxon>Bacillati</taxon>
        <taxon>Bacillota</taxon>
        <taxon>Clostridia</taxon>
        <taxon>Lachnospirales</taxon>
        <taxon>Lachnospiraceae</taxon>
        <taxon>Mediterraneibacter</taxon>
    </lineage>
</organism>
<comment type="caution">
    <text evidence="2">The sequence shown here is derived from an EMBL/GenBank/DDBJ whole genome shotgun (WGS) entry which is preliminary data.</text>
</comment>